<dbReference type="SUPFAM" id="SSF103247">
    <property type="entry name" value="TT1751-like"/>
    <property type="match status" value="1"/>
</dbReference>
<dbReference type="Gene3D" id="3.30.310.70">
    <property type="entry name" value="TT1751-like domain"/>
    <property type="match status" value="1"/>
</dbReference>
<dbReference type="OrthoDB" id="3358967at2"/>
<dbReference type="Proteomes" id="UP000245683">
    <property type="component" value="Unassembled WGS sequence"/>
</dbReference>
<proteinExistence type="predicted"/>
<evidence type="ECO:0008006" key="3">
    <source>
        <dbReference type="Google" id="ProtNLM"/>
    </source>
</evidence>
<protein>
    <recommendedName>
        <fullName evidence="3">DUF302 domain-containing protein</fullName>
    </recommendedName>
</protein>
<accession>A0A317JS19</accession>
<keyword evidence="2" id="KW-1185">Reference proteome</keyword>
<dbReference type="EMBL" id="QGSV01000418">
    <property type="protein sequence ID" value="PWU43606.1"/>
    <property type="molecule type" value="Genomic_DNA"/>
</dbReference>
<reference evidence="2" key="1">
    <citation type="submission" date="2018-05" db="EMBL/GenBank/DDBJ databases">
        <title>Micromonospora globispora sp. nov. and Micromonospora rugosa sp. nov., isolated from marine sediment.</title>
        <authorList>
            <person name="Carro L."/>
            <person name="Aysel V."/>
            <person name="Cetin D."/>
            <person name="Igual J.M."/>
            <person name="Klenk H.-P."/>
            <person name="Trujillo M.E."/>
            <person name="Sahin N."/>
        </authorList>
    </citation>
    <scope>NUCLEOTIDE SEQUENCE [LARGE SCALE GENOMIC DNA]</scope>
    <source>
        <strain evidence="2">S2904</strain>
    </source>
</reference>
<evidence type="ECO:0000313" key="1">
    <source>
        <dbReference type="EMBL" id="PWU43606.1"/>
    </source>
</evidence>
<dbReference type="RefSeq" id="WP_109947949.1">
    <property type="nucleotide sequence ID" value="NZ_QGGF01000063.1"/>
</dbReference>
<comment type="caution">
    <text evidence="1">The sequence shown here is derived from an EMBL/GenBank/DDBJ whole genome shotgun (WGS) entry which is preliminary data.</text>
</comment>
<dbReference type="InterPro" id="IPR035923">
    <property type="entry name" value="TT1751-like_sf"/>
</dbReference>
<evidence type="ECO:0000313" key="2">
    <source>
        <dbReference type="Proteomes" id="UP000245683"/>
    </source>
</evidence>
<gene>
    <name evidence="1" type="ORF">DLJ46_30470</name>
</gene>
<sequence>MAINGMRQDRVTDNGYEAHRLTVAVDAPYDDFRQRYEQAVPRLRRWRLVLQVARKANWSAVTSLTNASAPHGFLRYWSSDVKPLMSLAGVPTPCSSYLMGNHIVAEEMFRHNPTVMVYVPMQTVITVDSDGGTTFSIEQPSRALATFGSPDIASVGIELDRKVAALLQHLGAPVPPSLLAS</sequence>
<organism evidence="1 2">
    <name type="scientific">Micromonospora globispora</name>
    <dbReference type="NCBI Taxonomy" id="1450148"/>
    <lineage>
        <taxon>Bacteria</taxon>
        <taxon>Bacillati</taxon>
        <taxon>Actinomycetota</taxon>
        <taxon>Actinomycetes</taxon>
        <taxon>Micromonosporales</taxon>
        <taxon>Micromonosporaceae</taxon>
        <taxon>Micromonospora</taxon>
    </lineage>
</organism>
<dbReference type="AlphaFoldDB" id="A0A317JS19"/>
<name>A0A317JS19_9ACTN</name>